<keyword evidence="3" id="KW-0413">Isomerase</keyword>
<dbReference type="SUPFAM" id="SSF54626">
    <property type="entry name" value="Chalcone isomerase"/>
    <property type="match status" value="1"/>
</dbReference>
<dbReference type="Gene3D" id="3.50.70.10">
    <property type="match status" value="1"/>
</dbReference>
<organism evidence="3 4">
    <name type="scientific">Flavobacterium enshiense DK69</name>
    <dbReference type="NCBI Taxonomy" id="1107311"/>
    <lineage>
        <taxon>Bacteria</taxon>
        <taxon>Pseudomonadati</taxon>
        <taxon>Bacteroidota</taxon>
        <taxon>Flavobacteriia</taxon>
        <taxon>Flavobacteriales</taxon>
        <taxon>Flavobacteriaceae</taxon>
        <taxon>Flavobacterium</taxon>
    </lineage>
</organism>
<evidence type="ECO:0000313" key="3">
    <source>
        <dbReference type="EMBL" id="KGO95725.1"/>
    </source>
</evidence>
<dbReference type="Proteomes" id="UP000030149">
    <property type="component" value="Unassembled WGS sequence"/>
</dbReference>
<keyword evidence="1" id="KW-0732">Signal</keyword>
<dbReference type="InterPro" id="IPR016088">
    <property type="entry name" value="Chalcone_isomerase_3-sand"/>
</dbReference>
<comment type="caution">
    <text evidence="3">The sequence shown here is derived from an EMBL/GenBank/DDBJ whole genome shotgun (WGS) entry which is preliminary data.</text>
</comment>
<dbReference type="Pfam" id="PF16036">
    <property type="entry name" value="Chalcone_3"/>
    <property type="match status" value="1"/>
</dbReference>
<feature type="domain" description="Chalcone isomerase" evidence="2">
    <location>
        <begin position="24"/>
        <end position="188"/>
    </location>
</feature>
<feature type="signal peptide" evidence="1">
    <location>
        <begin position="1"/>
        <end position="23"/>
    </location>
</feature>
<evidence type="ECO:0000256" key="1">
    <source>
        <dbReference type="SAM" id="SignalP"/>
    </source>
</evidence>
<dbReference type="RefSeq" id="WP_035630400.1">
    <property type="nucleotide sequence ID" value="NZ_AVCS01000028.1"/>
</dbReference>
<dbReference type="InterPro" id="IPR036298">
    <property type="entry name" value="Chalcone_isomerase_sf"/>
</dbReference>
<reference evidence="3 4" key="2">
    <citation type="journal article" date="2015" name="Stand. Genomic Sci.">
        <title>High quality draft genomic sequence of Flavobacterium enshiense DK69(T) and comparison among Flavobacterium genomes.</title>
        <authorList>
            <person name="Zeng Z."/>
            <person name="Chen C."/>
            <person name="Du H."/>
            <person name="Wang G."/>
            <person name="Li M."/>
        </authorList>
    </citation>
    <scope>NUCLEOTIDE SEQUENCE [LARGE SCALE GENOMIC DNA]</scope>
    <source>
        <strain evidence="3 4">DK69</strain>
    </source>
</reference>
<dbReference type="AlphaFoldDB" id="A0A0A2N5M3"/>
<protein>
    <submittedName>
        <fullName evidence="3">Chalcone isomerase</fullName>
    </submittedName>
</protein>
<dbReference type="eggNOG" id="COG0810">
    <property type="taxonomic scope" value="Bacteria"/>
</dbReference>
<dbReference type="GO" id="GO:0016872">
    <property type="term" value="F:intramolecular lyase activity"/>
    <property type="evidence" value="ECO:0007669"/>
    <property type="project" value="InterPro"/>
</dbReference>
<evidence type="ECO:0000313" key="4">
    <source>
        <dbReference type="Proteomes" id="UP000030149"/>
    </source>
</evidence>
<evidence type="ECO:0000259" key="2">
    <source>
        <dbReference type="Pfam" id="PF16036"/>
    </source>
</evidence>
<gene>
    <name evidence="3" type="ORF">Q767_08505</name>
</gene>
<keyword evidence="4" id="KW-1185">Reference proteome</keyword>
<dbReference type="PATRIC" id="fig|1107311.5.peg.2927"/>
<sequence>MKKQFLTLLLVTVVGLFSATAQTTEVGGVKVAQKVTLEGQNLVLNGAGIREKMWIDLYVGALYLSKKSNNAGEIINSADPAAIKLTIISGMITSEKMIDAVNEGFENSTNKNTAPIKAKITQFKACFKDEIKKGDVFDIVNVPGKGVVVSKNGKEKGVIDGTDFKKALFGIWLSGKPADKNLKEKMLGK</sequence>
<dbReference type="STRING" id="1107311.Q767_08505"/>
<accession>A0A0A2N5M3</accession>
<dbReference type="OrthoDB" id="270742at2"/>
<dbReference type="InterPro" id="IPR016087">
    <property type="entry name" value="Chalcone_isomerase"/>
</dbReference>
<name>A0A0A2N5M3_9FLAO</name>
<dbReference type="EMBL" id="JRLZ01000008">
    <property type="protein sequence ID" value="KGO95725.1"/>
    <property type="molecule type" value="Genomic_DNA"/>
</dbReference>
<feature type="chain" id="PRO_5001992284" evidence="1">
    <location>
        <begin position="24"/>
        <end position="189"/>
    </location>
</feature>
<reference evidence="4" key="1">
    <citation type="submission" date="2013-09" db="EMBL/GenBank/DDBJ databases">
        <authorList>
            <person name="Zeng Z."/>
            <person name="Chen C."/>
        </authorList>
    </citation>
    <scope>NUCLEOTIDE SEQUENCE [LARGE SCALE GENOMIC DNA]</scope>
    <source>
        <strain evidence="4">DK69</strain>
    </source>
</reference>
<proteinExistence type="predicted"/>